<comment type="caution">
    <text evidence="4">The sequence shown here is derived from an EMBL/GenBank/DDBJ whole genome shotgun (WGS) entry which is preliminary data.</text>
</comment>
<dbReference type="RefSeq" id="WP_095313012.1">
    <property type="nucleotide sequence ID" value="NZ_BORC01000002.1"/>
</dbReference>
<dbReference type="InterPro" id="IPR011006">
    <property type="entry name" value="CheY-like_superfamily"/>
</dbReference>
<evidence type="ECO:0000256" key="1">
    <source>
        <dbReference type="ARBA" id="ARBA00022553"/>
    </source>
</evidence>
<dbReference type="AlphaFoldDB" id="A0A919WGG1"/>
<feature type="domain" description="Response regulatory" evidence="3">
    <location>
        <begin position="176"/>
        <end position="299"/>
    </location>
</feature>
<sequence length="304" mass="35948">MSISTRDEIEFTQEEFLLNKKQMKVFFNVLKAGVVRSRIPITGVFLTVCRDKDFTAEDVEQLETELSQFLLKNIRQTDLVSKLNRELTWFLILSESGEEEAEAFLKRIYSLLQTKEHFQMNSLGMTASIAEVNNQDVSFEELLQQGQERLEESVKNRPWGIERITSFKKKDLEIIRISVLDEDDLFRSILITSIENISVNPFQLEIKGFQDGYDFLNSEWFRSAHTHIIIMNDILPRKNGLEVLHTIRKLPNNKKFIIYMMTKRKSEEEMIFAYKQGVDEYLMKPFNLRLFEGKLRRTIERLWL</sequence>
<keyword evidence="5" id="KW-1185">Reference proteome</keyword>
<dbReference type="PANTHER" id="PTHR44591:SF3">
    <property type="entry name" value="RESPONSE REGULATORY DOMAIN-CONTAINING PROTEIN"/>
    <property type="match status" value="1"/>
</dbReference>
<dbReference type="EMBL" id="BORC01000002">
    <property type="protein sequence ID" value="GIN61465.1"/>
    <property type="molecule type" value="Genomic_DNA"/>
</dbReference>
<dbReference type="CDD" id="cd00156">
    <property type="entry name" value="REC"/>
    <property type="match status" value="1"/>
</dbReference>
<dbReference type="GO" id="GO:0000160">
    <property type="term" value="P:phosphorelay signal transduction system"/>
    <property type="evidence" value="ECO:0007669"/>
    <property type="project" value="InterPro"/>
</dbReference>
<dbReference type="SUPFAM" id="SSF52172">
    <property type="entry name" value="CheY-like"/>
    <property type="match status" value="1"/>
</dbReference>
<dbReference type="SMART" id="SM00448">
    <property type="entry name" value="REC"/>
    <property type="match status" value="1"/>
</dbReference>
<comment type="caution">
    <text evidence="2">Lacks conserved residue(s) required for the propagation of feature annotation.</text>
</comment>
<accession>A0A919WGG1</accession>
<evidence type="ECO:0000259" key="3">
    <source>
        <dbReference type="PROSITE" id="PS50110"/>
    </source>
</evidence>
<dbReference type="InterPro" id="IPR001789">
    <property type="entry name" value="Sig_transdc_resp-reg_receiver"/>
</dbReference>
<name>A0A919WGG1_9BACI</name>
<dbReference type="Pfam" id="PF00072">
    <property type="entry name" value="Response_reg"/>
    <property type="match status" value="1"/>
</dbReference>
<dbReference type="Proteomes" id="UP000682111">
    <property type="component" value="Unassembled WGS sequence"/>
</dbReference>
<gene>
    <name evidence="4" type="ORF">J27TS8_14580</name>
</gene>
<proteinExistence type="predicted"/>
<dbReference type="InterPro" id="IPR050595">
    <property type="entry name" value="Bact_response_regulator"/>
</dbReference>
<dbReference type="Gene3D" id="3.40.50.2300">
    <property type="match status" value="1"/>
</dbReference>
<protein>
    <recommendedName>
        <fullName evidence="3">Response regulatory domain-containing protein</fullName>
    </recommendedName>
</protein>
<dbReference type="PROSITE" id="PS50110">
    <property type="entry name" value="RESPONSE_REGULATORY"/>
    <property type="match status" value="1"/>
</dbReference>
<keyword evidence="1" id="KW-0597">Phosphoprotein</keyword>
<dbReference type="OrthoDB" id="9759607at2"/>
<evidence type="ECO:0000313" key="5">
    <source>
        <dbReference type="Proteomes" id="UP000682111"/>
    </source>
</evidence>
<reference evidence="4" key="1">
    <citation type="submission" date="2021-03" db="EMBL/GenBank/DDBJ databases">
        <title>Antimicrobial resistance genes in bacteria isolated from Japanese honey, and their potential for conferring macrolide and lincosamide resistance in the American foulbrood pathogen Paenibacillus larvae.</title>
        <authorList>
            <person name="Okamoto M."/>
            <person name="Kumagai M."/>
            <person name="Kanamori H."/>
            <person name="Takamatsu D."/>
        </authorList>
    </citation>
    <scope>NUCLEOTIDE SEQUENCE</scope>
    <source>
        <strain evidence="4">J27TS8</strain>
    </source>
</reference>
<dbReference type="Gene3D" id="3.30.70.270">
    <property type="match status" value="1"/>
</dbReference>
<evidence type="ECO:0000313" key="4">
    <source>
        <dbReference type="EMBL" id="GIN61465.1"/>
    </source>
</evidence>
<evidence type="ECO:0000256" key="2">
    <source>
        <dbReference type="PROSITE-ProRule" id="PRU00169"/>
    </source>
</evidence>
<dbReference type="InterPro" id="IPR043128">
    <property type="entry name" value="Rev_trsase/Diguanyl_cyclase"/>
</dbReference>
<dbReference type="PANTHER" id="PTHR44591">
    <property type="entry name" value="STRESS RESPONSE REGULATOR PROTEIN 1"/>
    <property type="match status" value="1"/>
</dbReference>
<organism evidence="4 5">
    <name type="scientific">Robertmurraya siralis</name>
    <dbReference type="NCBI Taxonomy" id="77777"/>
    <lineage>
        <taxon>Bacteria</taxon>
        <taxon>Bacillati</taxon>
        <taxon>Bacillota</taxon>
        <taxon>Bacilli</taxon>
        <taxon>Bacillales</taxon>
        <taxon>Bacillaceae</taxon>
        <taxon>Robertmurraya</taxon>
    </lineage>
</organism>